<dbReference type="EMBL" id="BMVP01000003">
    <property type="protein sequence ID" value="GHB52491.1"/>
    <property type="molecule type" value="Genomic_DNA"/>
</dbReference>
<comment type="caution">
    <text evidence="1">The sequence shown here is derived from an EMBL/GenBank/DDBJ whole genome shotgun (WGS) entry which is preliminary data.</text>
</comment>
<keyword evidence="2" id="KW-1185">Reference proteome</keyword>
<protein>
    <submittedName>
        <fullName evidence="1">Uncharacterized protein</fullName>
    </submittedName>
</protein>
<sequence>MAMSVPEEQQPVLKYCDPLRSEPPDSKWFGEPASTLWARPARTRRMPETGEAAYLLPREVGHVRMLVALP</sequence>
<evidence type="ECO:0000313" key="1">
    <source>
        <dbReference type="EMBL" id="GHB52491.1"/>
    </source>
</evidence>
<gene>
    <name evidence="1" type="ORF">GCM10010347_23000</name>
</gene>
<proteinExistence type="predicted"/>
<reference evidence="2" key="1">
    <citation type="journal article" date="2019" name="Int. J. Syst. Evol. Microbiol.">
        <title>The Global Catalogue of Microorganisms (GCM) 10K type strain sequencing project: providing services to taxonomists for standard genome sequencing and annotation.</title>
        <authorList>
            <consortium name="The Broad Institute Genomics Platform"/>
            <consortium name="The Broad Institute Genome Sequencing Center for Infectious Disease"/>
            <person name="Wu L."/>
            <person name="Ma J."/>
        </authorList>
    </citation>
    <scope>NUCLEOTIDE SEQUENCE [LARGE SCALE GENOMIC DNA]</scope>
    <source>
        <strain evidence="2">JCM 4738</strain>
    </source>
</reference>
<name>A0ABQ3ER30_9ACTN</name>
<accession>A0ABQ3ER30</accession>
<organism evidence="1 2">
    <name type="scientific">Streptomyces cirratus</name>
    <dbReference type="NCBI Taxonomy" id="68187"/>
    <lineage>
        <taxon>Bacteria</taxon>
        <taxon>Bacillati</taxon>
        <taxon>Actinomycetota</taxon>
        <taxon>Actinomycetes</taxon>
        <taxon>Kitasatosporales</taxon>
        <taxon>Streptomycetaceae</taxon>
        <taxon>Streptomyces</taxon>
    </lineage>
</organism>
<evidence type="ECO:0000313" key="2">
    <source>
        <dbReference type="Proteomes" id="UP000642673"/>
    </source>
</evidence>
<dbReference type="Proteomes" id="UP000642673">
    <property type="component" value="Unassembled WGS sequence"/>
</dbReference>